<evidence type="ECO:0000256" key="3">
    <source>
        <dbReference type="RuleBase" id="RU000461"/>
    </source>
</evidence>
<comment type="caution">
    <text evidence="4">The sequence shown here is derived from an EMBL/GenBank/DDBJ whole genome shotgun (WGS) entry which is preliminary data.</text>
</comment>
<evidence type="ECO:0000256" key="1">
    <source>
        <dbReference type="ARBA" id="ARBA00001971"/>
    </source>
</evidence>
<accession>A0ABQ5X740</accession>
<keyword evidence="3" id="KW-0408">Iron</keyword>
<keyword evidence="3" id="KW-0479">Metal-binding</keyword>
<comment type="similarity">
    <text evidence="2 3">Belongs to the cytochrome P450 family.</text>
</comment>
<keyword evidence="5" id="KW-1185">Reference proteome</keyword>
<dbReference type="Pfam" id="PF00067">
    <property type="entry name" value="p450"/>
    <property type="match status" value="1"/>
</dbReference>
<gene>
    <name evidence="4" type="ORF">GCM10007898_04240</name>
</gene>
<dbReference type="PRINTS" id="PR00463">
    <property type="entry name" value="EP450I"/>
</dbReference>
<dbReference type="SUPFAM" id="SSF48264">
    <property type="entry name" value="Cytochrome P450"/>
    <property type="match status" value="1"/>
</dbReference>
<dbReference type="InterPro" id="IPR036396">
    <property type="entry name" value="Cyt_P450_sf"/>
</dbReference>
<name>A0ABQ5X740_9GAMM</name>
<dbReference type="PANTHER" id="PTHR24305">
    <property type="entry name" value="CYTOCHROME P450"/>
    <property type="match status" value="1"/>
</dbReference>
<keyword evidence="3" id="KW-0349">Heme</keyword>
<comment type="cofactor">
    <cofactor evidence="1">
        <name>heme</name>
        <dbReference type="ChEBI" id="CHEBI:30413"/>
    </cofactor>
</comment>
<evidence type="ECO:0000313" key="4">
    <source>
        <dbReference type="EMBL" id="GLQ86858.1"/>
    </source>
</evidence>
<protein>
    <submittedName>
        <fullName evidence="4">Cytochrome P450</fullName>
    </submittedName>
</protein>
<dbReference type="PANTHER" id="PTHR24305:SF166">
    <property type="entry name" value="CYTOCHROME P450 12A4, MITOCHONDRIAL-RELATED"/>
    <property type="match status" value="1"/>
</dbReference>
<organism evidence="4 5">
    <name type="scientific">Dyella flagellata</name>
    <dbReference type="NCBI Taxonomy" id="1867833"/>
    <lineage>
        <taxon>Bacteria</taxon>
        <taxon>Pseudomonadati</taxon>
        <taxon>Pseudomonadota</taxon>
        <taxon>Gammaproteobacteria</taxon>
        <taxon>Lysobacterales</taxon>
        <taxon>Rhodanobacteraceae</taxon>
        <taxon>Dyella</taxon>
    </lineage>
</organism>
<dbReference type="InterPro" id="IPR050121">
    <property type="entry name" value="Cytochrome_P450_monoxygenase"/>
</dbReference>
<dbReference type="RefSeq" id="WP_284330283.1">
    <property type="nucleotide sequence ID" value="NZ_BSOA01000003.1"/>
</dbReference>
<dbReference type="Gene3D" id="1.10.630.10">
    <property type="entry name" value="Cytochrome P450"/>
    <property type="match status" value="1"/>
</dbReference>
<dbReference type="Proteomes" id="UP001156627">
    <property type="component" value="Unassembled WGS sequence"/>
</dbReference>
<reference evidence="5" key="1">
    <citation type="journal article" date="2019" name="Int. J. Syst. Evol. Microbiol.">
        <title>The Global Catalogue of Microorganisms (GCM) 10K type strain sequencing project: providing services to taxonomists for standard genome sequencing and annotation.</title>
        <authorList>
            <consortium name="The Broad Institute Genomics Platform"/>
            <consortium name="The Broad Institute Genome Sequencing Center for Infectious Disease"/>
            <person name="Wu L."/>
            <person name="Ma J."/>
        </authorList>
    </citation>
    <scope>NUCLEOTIDE SEQUENCE [LARGE SCALE GENOMIC DNA]</scope>
    <source>
        <strain evidence="5">NBRC 111981</strain>
    </source>
</reference>
<keyword evidence="3" id="KW-0560">Oxidoreductase</keyword>
<evidence type="ECO:0000313" key="5">
    <source>
        <dbReference type="Proteomes" id="UP001156627"/>
    </source>
</evidence>
<evidence type="ECO:0000256" key="2">
    <source>
        <dbReference type="ARBA" id="ARBA00010617"/>
    </source>
</evidence>
<proteinExistence type="inferred from homology"/>
<dbReference type="InterPro" id="IPR017972">
    <property type="entry name" value="Cyt_P450_CS"/>
</dbReference>
<dbReference type="EMBL" id="BSOA01000003">
    <property type="protein sequence ID" value="GLQ86858.1"/>
    <property type="molecule type" value="Genomic_DNA"/>
</dbReference>
<sequence length="476" mass="52794">MIGRHEAKCEVDCQHGSATTVRGTAKPAEQLPPGKATAVGIPLAPGALPIVGHGAVLARKPLQFLSMLARLDDVVEIRLGRLPVYVISNQALIRQLADVDVVSQGMFADLLKPVFGTSVETTSGDEHLWYRRRAQPAFGRAMRSTTIRLTWQEAKAVVGAWQPGQVIDVCQMTDYLVARIMSKSMFSNEIGEDVAATIMQTLPALAESVSLRNPRPEQWWRLVPLPGDRAAAKAGRVLRSALEAAIRLHRQQEFERDDMLSMLQSANKANGEALSDLQLLDMVVDLVAAGANNTGKQIAWAFYEFDANPDVAERVYQEIDELIAGGSLDYDAVPNLPFLSTVITEILRKYGNLAITRRTRRPVTFGKFRLPAGAHVMVSPHIIGRDPRYFPDPDRFVPDRWKSGAEDINHTFIPFGFGAHRCMGDRFAISEITIALVAILAQWRPRVVPGRQVRRRAVVSVRPDNLFMRAELRRQG</sequence>
<dbReference type="PRINTS" id="PR00385">
    <property type="entry name" value="P450"/>
</dbReference>
<dbReference type="InterPro" id="IPR001128">
    <property type="entry name" value="Cyt_P450"/>
</dbReference>
<dbReference type="InterPro" id="IPR002401">
    <property type="entry name" value="Cyt_P450_E_grp-I"/>
</dbReference>
<keyword evidence="3" id="KW-0503">Monooxygenase</keyword>
<dbReference type="PROSITE" id="PS00086">
    <property type="entry name" value="CYTOCHROME_P450"/>
    <property type="match status" value="1"/>
</dbReference>